<accession>A0ABT7KE30</accession>
<dbReference type="InterPro" id="IPR002372">
    <property type="entry name" value="PQQ_rpt_dom"/>
</dbReference>
<dbReference type="SUPFAM" id="SSF50998">
    <property type="entry name" value="Quinoprotein alcohol dehydrogenase-like"/>
    <property type="match status" value="1"/>
</dbReference>
<reference evidence="5" key="1">
    <citation type="submission" date="2023-06" db="EMBL/GenBank/DDBJ databases">
        <title>Phylogenetic Diversity of Rhizobium strains.</title>
        <authorList>
            <person name="Moura F.T."/>
            <person name="Helene L.C.F."/>
            <person name="Hungria M."/>
        </authorList>
    </citation>
    <scope>NUCLEOTIDE SEQUENCE</scope>
    <source>
        <strain evidence="5">CCGE524</strain>
    </source>
</reference>
<dbReference type="Proteomes" id="UP001172630">
    <property type="component" value="Unassembled WGS sequence"/>
</dbReference>
<evidence type="ECO:0000259" key="4">
    <source>
        <dbReference type="Pfam" id="PF01011"/>
    </source>
</evidence>
<keyword evidence="6" id="KW-1185">Reference proteome</keyword>
<evidence type="ECO:0000313" key="6">
    <source>
        <dbReference type="Proteomes" id="UP001172630"/>
    </source>
</evidence>
<dbReference type="InterPro" id="IPR011047">
    <property type="entry name" value="Quinoprotein_ADH-like_sf"/>
</dbReference>
<sequence length="257" mass="27453">MTEAMMWGMSPIDQMICRIEFRKASYSGIFTPPTSDRYSIEYPGYNGGSDWGGIAMDAKRGVLIANYNDMPNYNRLVPRAEAGKLGWTKCDQTRGKIGAVEGAGDPQAGAPYAINVNAGWRLPLTGLLCKQPPYGGIRAIDLKTGKTLWDRPLGQARTNGPFSIPSMLPVDIGTPNNGGSIVTAGGLIFVAAATDNLIRAIDIKNGRTVWSAVLPAGGQATPMTYEANGKQYLVIMAGGHHFMETPIGDSLIAYALP</sequence>
<comment type="caution">
    <text evidence="5">The sequence shown here is derived from an EMBL/GenBank/DDBJ whole genome shotgun (WGS) entry which is preliminary data.</text>
</comment>
<dbReference type="Gene3D" id="2.140.10.10">
    <property type="entry name" value="Quinoprotein alcohol dehydrogenase-like superfamily"/>
    <property type="match status" value="1"/>
</dbReference>
<gene>
    <name evidence="5" type="ORF">PY650_11295</name>
</gene>
<organism evidence="5 6">
    <name type="scientific">Rhizobium calliandrae</name>
    <dbReference type="NCBI Taxonomy" id="1312182"/>
    <lineage>
        <taxon>Bacteria</taxon>
        <taxon>Pseudomonadati</taxon>
        <taxon>Pseudomonadota</taxon>
        <taxon>Alphaproteobacteria</taxon>
        <taxon>Hyphomicrobiales</taxon>
        <taxon>Rhizobiaceae</taxon>
        <taxon>Rhizobium/Agrobacterium group</taxon>
        <taxon>Rhizobium</taxon>
    </lineage>
</organism>
<dbReference type="PANTHER" id="PTHR32303">
    <property type="entry name" value="QUINOPROTEIN ALCOHOL DEHYDROGENASE (CYTOCHROME C)"/>
    <property type="match status" value="1"/>
</dbReference>
<evidence type="ECO:0000313" key="5">
    <source>
        <dbReference type="EMBL" id="MDL2406233.1"/>
    </source>
</evidence>
<name>A0ABT7KE30_9HYPH</name>
<comment type="similarity">
    <text evidence="2">Belongs to the bacterial PQQ dehydrogenase family.</text>
</comment>
<dbReference type="Pfam" id="PF01011">
    <property type="entry name" value="PQQ"/>
    <property type="match status" value="1"/>
</dbReference>
<protein>
    <submittedName>
        <fullName evidence="5">PQQ-binding-like beta-propeller repeat protein</fullName>
    </submittedName>
</protein>
<feature type="domain" description="Pyrrolo-quinoline quinone repeat" evidence="4">
    <location>
        <begin position="1"/>
        <end position="232"/>
    </location>
</feature>
<dbReference type="PANTHER" id="PTHR32303:SF4">
    <property type="entry name" value="QUINOPROTEIN GLUCOSE DEHYDROGENASE"/>
    <property type="match status" value="1"/>
</dbReference>
<evidence type="ECO:0000256" key="2">
    <source>
        <dbReference type="ARBA" id="ARBA00008156"/>
    </source>
</evidence>
<dbReference type="RefSeq" id="WP_285879301.1">
    <property type="nucleotide sequence ID" value="NZ_JARFYN010000011.1"/>
</dbReference>
<dbReference type="EMBL" id="JARFYN010000011">
    <property type="protein sequence ID" value="MDL2406233.1"/>
    <property type="molecule type" value="Genomic_DNA"/>
</dbReference>
<proteinExistence type="inferred from homology"/>
<evidence type="ECO:0000256" key="3">
    <source>
        <dbReference type="ARBA" id="ARBA00023002"/>
    </source>
</evidence>
<comment type="cofactor">
    <cofactor evidence="1">
        <name>pyrroloquinoline quinone</name>
        <dbReference type="ChEBI" id="CHEBI:58442"/>
    </cofactor>
</comment>
<evidence type="ECO:0000256" key="1">
    <source>
        <dbReference type="ARBA" id="ARBA00001931"/>
    </source>
</evidence>
<keyword evidence="3" id="KW-0560">Oxidoreductase</keyword>